<dbReference type="PANTHER" id="PTHR37984:SF5">
    <property type="entry name" value="PROTEIN NYNRIN-LIKE"/>
    <property type="match status" value="1"/>
</dbReference>
<dbReference type="CDD" id="cd00303">
    <property type="entry name" value="retropepsin_like"/>
    <property type="match status" value="1"/>
</dbReference>
<dbReference type="Pfam" id="PF05380">
    <property type="entry name" value="Peptidase_A17"/>
    <property type="match status" value="1"/>
</dbReference>
<dbReference type="GO" id="GO:0003676">
    <property type="term" value="F:nucleic acid binding"/>
    <property type="evidence" value="ECO:0007669"/>
    <property type="project" value="InterPro"/>
</dbReference>
<dbReference type="Proteomes" id="UP000541610">
    <property type="component" value="Unassembled WGS sequence"/>
</dbReference>
<dbReference type="SUPFAM" id="SSF53098">
    <property type="entry name" value="Ribonuclease H-like"/>
    <property type="match status" value="1"/>
</dbReference>
<reference evidence="5 6" key="1">
    <citation type="submission" date="2020-04" db="EMBL/GenBank/DDBJ databases">
        <title>Perkinsus olseni comparative genomics.</title>
        <authorList>
            <person name="Bogema D.R."/>
        </authorList>
    </citation>
    <scope>NUCLEOTIDE SEQUENCE [LARGE SCALE GENOMIC DNA]</scope>
    <source>
        <strain evidence="5">00978-12</strain>
    </source>
</reference>
<comment type="caution">
    <text evidence="5">The sequence shown here is derived from an EMBL/GenBank/DDBJ whole genome shotgun (WGS) entry which is preliminary data.</text>
</comment>
<protein>
    <submittedName>
        <fullName evidence="5">Uncharacterized protein</fullName>
    </submittedName>
</protein>
<gene>
    <name evidence="5" type="ORF">FOZ60_012466</name>
</gene>
<evidence type="ECO:0000259" key="3">
    <source>
        <dbReference type="PROSITE" id="PS50158"/>
    </source>
</evidence>
<proteinExistence type="predicted"/>
<keyword evidence="1" id="KW-0862">Zinc</keyword>
<evidence type="ECO:0000259" key="4">
    <source>
        <dbReference type="PROSITE" id="PS50994"/>
    </source>
</evidence>
<evidence type="ECO:0000313" key="5">
    <source>
        <dbReference type="EMBL" id="KAF4681185.1"/>
    </source>
</evidence>
<dbReference type="PANTHER" id="PTHR37984">
    <property type="entry name" value="PROTEIN CBG26694"/>
    <property type="match status" value="1"/>
</dbReference>
<dbReference type="InterPro" id="IPR043502">
    <property type="entry name" value="DNA/RNA_pol_sf"/>
</dbReference>
<name>A0A7J6NBF8_PEROL</name>
<dbReference type="InterPro" id="IPR008042">
    <property type="entry name" value="Retrotrans_Pao"/>
</dbReference>
<dbReference type="OrthoDB" id="3863715at2759"/>
<dbReference type="InterPro" id="IPR050951">
    <property type="entry name" value="Retrovirus_Pol_polyprotein"/>
</dbReference>
<evidence type="ECO:0000256" key="1">
    <source>
        <dbReference type="PROSITE-ProRule" id="PRU00047"/>
    </source>
</evidence>
<dbReference type="PROSITE" id="PS50158">
    <property type="entry name" value="ZF_CCHC"/>
    <property type="match status" value="1"/>
</dbReference>
<dbReference type="SUPFAM" id="SSF57756">
    <property type="entry name" value="Retrovirus zinc finger-like domains"/>
    <property type="match status" value="1"/>
</dbReference>
<keyword evidence="1" id="KW-0479">Metal-binding</keyword>
<dbReference type="InterPro" id="IPR001878">
    <property type="entry name" value="Znf_CCHC"/>
</dbReference>
<dbReference type="InterPro" id="IPR036397">
    <property type="entry name" value="RNaseH_sf"/>
</dbReference>
<dbReference type="Gene3D" id="4.10.60.10">
    <property type="entry name" value="Zinc finger, CCHC-type"/>
    <property type="match status" value="1"/>
</dbReference>
<accession>A0A7J6NBF8</accession>
<dbReference type="SMART" id="SM00343">
    <property type="entry name" value="ZnF_C2HC"/>
    <property type="match status" value="3"/>
</dbReference>
<dbReference type="Gene3D" id="3.30.420.10">
    <property type="entry name" value="Ribonuclease H-like superfamily/Ribonuclease H"/>
    <property type="match status" value="1"/>
</dbReference>
<dbReference type="InterPro" id="IPR001584">
    <property type="entry name" value="Integrase_cat-core"/>
</dbReference>
<feature type="domain" description="Integrase catalytic" evidence="4">
    <location>
        <begin position="1710"/>
        <end position="1857"/>
    </location>
</feature>
<dbReference type="GO" id="GO:0015074">
    <property type="term" value="P:DNA integration"/>
    <property type="evidence" value="ECO:0007669"/>
    <property type="project" value="InterPro"/>
</dbReference>
<dbReference type="SUPFAM" id="SSF56672">
    <property type="entry name" value="DNA/RNA polymerases"/>
    <property type="match status" value="1"/>
</dbReference>
<dbReference type="EMBL" id="JABANP010000537">
    <property type="protein sequence ID" value="KAF4681185.1"/>
    <property type="molecule type" value="Genomic_DNA"/>
</dbReference>
<evidence type="ECO:0000313" key="6">
    <source>
        <dbReference type="Proteomes" id="UP000541610"/>
    </source>
</evidence>
<dbReference type="PROSITE" id="PS50994">
    <property type="entry name" value="INTEGRASE"/>
    <property type="match status" value="1"/>
</dbReference>
<evidence type="ECO:0000256" key="2">
    <source>
        <dbReference type="SAM" id="MobiDB-lite"/>
    </source>
</evidence>
<dbReference type="InterPro" id="IPR012337">
    <property type="entry name" value="RNaseH-like_sf"/>
</dbReference>
<dbReference type="GO" id="GO:0008270">
    <property type="term" value="F:zinc ion binding"/>
    <property type="evidence" value="ECO:0007669"/>
    <property type="project" value="UniProtKB-KW"/>
</dbReference>
<organism evidence="5 6">
    <name type="scientific">Perkinsus olseni</name>
    <name type="common">Perkinsus atlanticus</name>
    <dbReference type="NCBI Taxonomy" id="32597"/>
    <lineage>
        <taxon>Eukaryota</taxon>
        <taxon>Sar</taxon>
        <taxon>Alveolata</taxon>
        <taxon>Perkinsozoa</taxon>
        <taxon>Perkinsea</taxon>
        <taxon>Perkinsida</taxon>
        <taxon>Perkinsidae</taxon>
        <taxon>Perkinsus</taxon>
    </lineage>
</organism>
<dbReference type="Pfam" id="PF00098">
    <property type="entry name" value="zf-CCHC"/>
    <property type="match status" value="1"/>
</dbReference>
<feature type="region of interest" description="Disordered" evidence="2">
    <location>
        <begin position="270"/>
        <end position="290"/>
    </location>
</feature>
<keyword evidence="1" id="KW-0863">Zinc-finger</keyword>
<feature type="domain" description="CCHC-type" evidence="3">
    <location>
        <begin position="559"/>
        <end position="574"/>
    </location>
</feature>
<sequence length="1857" mass="208081">MALSSRGQDSGTAADMVPDAGSAPRTLWDFLFATAFVPAVAWDRVTDESSLQDDLVRVAREDLSFEQEEIDGTFESAVAAYANRLHNYIDVWSRSAEKPGSKKCLKCLSDDWSTIRDGFMSALSSQSLEPPSKCLVGLFASDVVYYVLSKLIADEEHEGREPIWKMISGALINVVLPVDLLSQAGRRLLRTIKRQAVKDLEQSGWSPVGLRWYDFDMAICEGYGDDDALVESPQPTRVKEAIGSATVPIRALKFTEDFINKAPRELVVPPLAATPSSPQGEIYPTPEGASARGRPVSNYYLPATGGGTSDTDQVSAIEEPIREGVVSPGDRHKAITAAKGLPQISPPYKGLSDSRRFSWLKATIRKVLRAAAADVPTHWYYLQRSIDINLFNQIPLPNFDPCDLASFCRATNSVWEYLDTICEGKYALQQLLDEKPQLKQRDDEQVSSFVSRCAQWLDEAKICNHLVYTYEIRMMVTRGLGNTYLSMWSADLGEDLSFPEFCSAIVQKAASLRALGLADDSTKVADPKLLLSTTSPDKKSNRQKKRFSGPSWVFDIGSCQRCGERGHFARECPKAEPSKVRERCEKCGALNHGKDDCKFKLKAPCKRCGEEGHSEFICPARSCRQQKDGDAEGTALVMRLSQDEQHQRVLTSSDQLDRCPTPSEIADHISTMSQLPPRCGIPAFFVDLYLYGSQVGFKVRALVDVGADVDIINHSLALRLEGLPLRRPGHDARISLGNGTDALALMYGRTVATTSTSTFEVAYWSIADLPYEYVLGRESVAHLNPGDLVSTSSDDCTAAWTSFLRLACPHCQSAGSDQQQASPIVDSCDDIGCDHGDYLNVEVGADTEPIKGAKPAADQEQFLKPPRWASLDEGWSIIETVAYEEEAAIYYVRSHSGKRFYVYDVSPSYVERVSKGSYRHEIRSHTKFTQAPAEIRVAAADTLREMVIVGKLEPVIADDKFDAHYGCLPPGLVACSNTYPVGGDSSGRRVRPIFPYLMLNKKTDVKAFKFHQQELAKILTKSRYYAVCTWTDIADAFMSIRCSPRARSCLGLYCPEIETCKGKVSYESPPQALRGWFRFTRTPYGYSPSPWVLEQCAQHALRRGSIEFRLPSTVTYQPTTPANDFSDESVENMVSSESSPSVSPELLNYMDDCLAMLGLTLVLIPNALRELCSAMVEYVRSILLDADLHLKDPKTITFEHKNFTANGVYYHSPYVIGWPPERLRAVKSVRLSTPVSYREALEFLGILHVVACWLLPPWIILRKNCLQSLLQQRLHEDNAGWDEAIDDDCYPLLEELMSSLQSRQLEQYNVLRRIICWAPLHIYCDASSYAYGYVVGQYYEDISVKLDEQQKKDLSAELASIHGDLAPRQDATGRLFIPLWFRQALFSRVGQLTAHINTKEIFAATSAIVGVISTVGSLHQARLEIYTDNATCLKVLRMWKPAPPGDSVVDAAQSLMQERFLRAVSSCVSEQHLRALRVHFVPGTSNPADKLTRDDFTEKAIMLMPSKKSIRQHQQCQVRQPPTPEFLKLTPSSSQPPNILTAHPGILGRSLVATRLSTLWKLARILRAWHLVVRKEGEGSTRPAESGIRLDFQQWLCEKQEPLQIDPNDSRFLKIGLLWYQVTLFSPAGDLIPQLLLPSSKDDDGILANLVWHLHFSTAHSCPAIVLGLVRNYCVWQKQRRFVQDLLRSCDYCQRVARDRIRDYCGVRQIHTIPWYRVGLDVYGPVYRAARYDKQGRAPYNYVLSYTCYYTNKTILRPLHHCSGSEIAMVHKQVVADFGRMPFLSVDCGSEFMNQDFLSVTVEEGIEVCYDSPNSPWSRAPVERRHSVISKLLRVLALSGRSSEWHQHLEGHEFRGS</sequence>
<dbReference type="InterPro" id="IPR036875">
    <property type="entry name" value="Znf_CCHC_sf"/>
</dbReference>